<dbReference type="InterPro" id="IPR052818">
    <property type="entry name" value="NEDD1_Spindle_Assembly"/>
</dbReference>
<dbReference type="GO" id="GO:0007020">
    <property type="term" value="P:microtubule nucleation"/>
    <property type="evidence" value="ECO:0007669"/>
    <property type="project" value="TreeGrafter"/>
</dbReference>
<name>A0AAD9PG93_RIDPI</name>
<dbReference type="GO" id="GO:0005814">
    <property type="term" value="C:centriole"/>
    <property type="evidence" value="ECO:0007669"/>
    <property type="project" value="TreeGrafter"/>
</dbReference>
<keyword evidence="6" id="KW-1185">Reference proteome</keyword>
<comment type="caution">
    <text evidence="5">The sequence shown here is derived from an EMBL/GenBank/DDBJ whole genome shotgun (WGS) entry which is preliminary data.</text>
</comment>
<evidence type="ECO:0000256" key="4">
    <source>
        <dbReference type="SAM" id="MobiDB-lite"/>
    </source>
</evidence>
<sequence>MKLVSIGDDIKLWDCNGFTRLKQFNPHAHSVSSVCWSHDNSVLASASSGGDKIVLTYSDTTAYSKDIAVGEGRTCVSFNSTSRFVIGGGPDGIIHIWDLKTIKLKKSYKDHKGPLTSLQFNCDDTVIASASETGDIILYNVMSGQCCSPLVTQKGQAVRQIQYSHYRKCLLGSVCDNGTVSLWDTNRNVLSHAFSAAHSAPATSLAFSPINEMLLMSVGLDKKIVCYDVHGKIAVQTMVAESPLTSVSLMHDGATLAVGSIRGKIYVYDLRKGSTPFKVITAHKSSVKSMSFEAAKSKTRSSSLGRGGKEMKTSAKKSNTGGSTSGSHATPPQSSTQKATNGSSSGSHDSLRDSHSANIDKSYLSTTVNDVNANVSSRRGTWDHMEMFSPLRERVLTKNFHNKKLTKVDGSASVLSATQSSLDNTGASVGVGVTSGQTANQYTVGIFSPVEDHLHSRGRLTDTTSDSSGVSPAFAPRPVPAGLSLDDLHIGVDNGQSGAAGDVAYPADYSSSPGSYGIAPDGYSSSPGGYIGTQCGFGGSITAERTCANVLPNSQSPQGVTTQMALPDGHGSSVNHNIASTSASALDLPVATADPRVTQSKSEGDFPRGVRPHGAQPAWTPPDAQPSVGGDGAGAACLPPQSFPTQFIKNIIDDSLEDFQEQIRRDILDVHTSMLKQFLLQQSEINAMLQQYSLNTELLEEIDRLREENSRLKKNY</sequence>
<dbReference type="InterPro" id="IPR001680">
    <property type="entry name" value="WD40_rpt"/>
</dbReference>
<dbReference type="GO" id="GO:0005737">
    <property type="term" value="C:cytoplasm"/>
    <property type="evidence" value="ECO:0007669"/>
    <property type="project" value="TreeGrafter"/>
</dbReference>
<dbReference type="InterPro" id="IPR036322">
    <property type="entry name" value="WD40_repeat_dom_sf"/>
</dbReference>
<keyword evidence="1 3" id="KW-0853">WD repeat</keyword>
<dbReference type="SMART" id="SM00320">
    <property type="entry name" value="WD40"/>
    <property type="match status" value="6"/>
</dbReference>
<feature type="repeat" description="WD" evidence="3">
    <location>
        <begin position="74"/>
        <end position="107"/>
    </location>
</feature>
<proteinExistence type="predicted"/>
<dbReference type="SUPFAM" id="SSF50978">
    <property type="entry name" value="WD40 repeat-like"/>
    <property type="match status" value="1"/>
</dbReference>
<feature type="compositionally biased region" description="Low complexity" evidence="4">
    <location>
        <begin position="316"/>
        <end position="327"/>
    </location>
</feature>
<dbReference type="CDD" id="cd00200">
    <property type="entry name" value="WD40"/>
    <property type="match status" value="1"/>
</dbReference>
<dbReference type="PROSITE" id="PS00678">
    <property type="entry name" value="WD_REPEATS_1"/>
    <property type="match status" value="1"/>
</dbReference>
<dbReference type="GO" id="GO:0005813">
    <property type="term" value="C:centrosome"/>
    <property type="evidence" value="ECO:0007669"/>
    <property type="project" value="TreeGrafter"/>
</dbReference>
<dbReference type="GO" id="GO:0036064">
    <property type="term" value="C:ciliary basal body"/>
    <property type="evidence" value="ECO:0007669"/>
    <property type="project" value="TreeGrafter"/>
</dbReference>
<organism evidence="5 6">
    <name type="scientific">Ridgeia piscesae</name>
    <name type="common">Tubeworm</name>
    <dbReference type="NCBI Taxonomy" id="27915"/>
    <lineage>
        <taxon>Eukaryota</taxon>
        <taxon>Metazoa</taxon>
        <taxon>Spiralia</taxon>
        <taxon>Lophotrochozoa</taxon>
        <taxon>Annelida</taxon>
        <taxon>Polychaeta</taxon>
        <taxon>Sedentaria</taxon>
        <taxon>Canalipalpata</taxon>
        <taxon>Sabellida</taxon>
        <taxon>Siboglinidae</taxon>
        <taxon>Ridgeia</taxon>
    </lineage>
</organism>
<evidence type="ECO:0000313" key="6">
    <source>
        <dbReference type="Proteomes" id="UP001209878"/>
    </source>
</evidence>
<evidence type="ECO:0000256" key="3">
    <source>
        <dbReference type="PROSITE-ProRule" id="PRU00221"/>
    </source>
</evidence>
<keyword evidence="2" id="KW-0677">Repeat</keyword>
<dbReference type="Pfam" id="PF00400">
    <property type="entry name" value="WD40"/>
    <property type="match status" value="3"/>
</dbReference>
<dbReference type="GO" id="GO:0000278">
    <property type="term" value="P:mitotic cell cycle"/>
    <property type="evidence" value="ECO:0007669"/>
    <property type="project" value="TreeGrafter"/>
</dbReference>
<dbReference type="InterPro" id="IPR019775">
    <property type="entry name" value="WD40_repeat_CS"/>
</dbReference>
<dbReference type="PANTHER" id="PTHR44414:SF1">
    <property type="entry name" value="PROTEIN NEDD1"/>
    <property type="match status" value="1"/>
</dbReference>
<evidence type="ECO:0000256" key="1">
    <source>
        <dbReference type="ARBA" id="ARBA00022574"/>
    </source>
</evidence>
<dbReference type="Proteomes" id="UP001209878">
    <property type="component" value="Unassembled WGS sequence"/>
</dbReference>
<evidence type="ECO:0000313" key="5">
    <source>
        <dbReference type="EMBL" id="KAK2194257.1"/>
    </source>
</evidence>
<feature type="region of interest" description="Disordered" evidence="4">
    <location>
        <begin position="290"/>
        <end position="355"/>
    </location>
</feature>
<dbReference type="InterPro" id="IPR015943">
    <property type="entry name" value="WD40/YVTN_repeat-like_dom_sf"/>
</dbReference>
<evidence type="ECO:0000256" key="2">
    <source>
        <dbReference type="ARBA" id="ARBA00022737"/>
    </source>
</evidence>
<dbReference type="GO" id="GO:0043015">
    <property type="term" value="F:gamma-tubulin binding"/>
    <property type="evidence" value="ECO:0007669"/>
    <property type="project" value="TreeGrafter"/>
</dbReference>
<dbReference type="EMBL" id="JAODUO010000001">
    <property type="protein sequence ID" value="KAK2194257.1"/>
    <property type="molecule type" value="Genomic_DNA"/>
</dbReference>
<protein>
    <submittedName>
        <fullName evidence="5">Uncharacterized protein</fullName>
    </submittedName>
</protein>
<dbReference type="GO" id="GO:0000922">
    <property type="term" value="C:spindle pole"/>
    <property type="evidence" value="ECO:0007669"/>
    <property type="project" value="TreeGrafter"/>
</dbReference>
<feature type="compositionally biased region" description="Polar residues" evidence="4">
    <location>
        <begin position="328"/>
        <end position="341"/>
    </location>
</feature>
<reference evidence="5" key="1">
    <citation type="journal article" date="2023" name="Mol. Biol. Evol.">
        <title>Third-Generation Sequencing Reveals the Adaptive Role of the Epigenome in Three Deep-Sea Polychaetes.</title>
        <authorList>
            <person name="Perez M."/>
            <person name="Aroh O."/>
            <person name="Sun Y."/>
            <person name="Lan Y."/>
            <person name="Juniper S.K."/>
            <person name="Young C.R."/>
            <person name="Angers B."/>
            <person name="Qian P.Y."/>
        </authorList>
    </citation>
    <scope>NUCLEOTIDE SEQUENCE</scope>
    <source>
        <strain evidence="5">R07B-5</strain>
    </source>
</reference>
<gene>
    <name evidence="5" type="ORF">NP493_1g07004</name>
</gene>
<feature type="region of interest" description="Disordered" evidence="4">
    <location>
        <begin position="597"/>
        <end position="630"/>
    </location>
</feature>
<accession>A0AAD9PG93</accession>
<dbReference type="Gene3D" id="2.130.10.10">
    <property type="entry name" value="YVTN repeat-like/Quinoprotein amine dehydrogenase"/>
    <property type="match status" value="3"/>
</dbReference>
<dbReference type="AlphaFoldDB" id="A0AAD9PG93"/>
<dbReference type="PANTHER" id="PTHR44414">
    <property type="entry name" value="PROTEIN NEDD1"/>
    <property type="match status" value="1"/>
</dbReference>
<dbReference type="PROSITE" id="PS50082">
    <property type="entry name" value="WD_REPEATS_2"/>
    <property type="match status" value="1"/>
</dbReference>